<dbReference type="SUPFAM" id="SSF56529">
    <property type="entry name" value="FAH"/>
    <property type="match status" value="1"/>
</dbReference>
<evidence type="ECO:0000259" key="3">
    <source>
        <dbReference type="Pfam" id="PF01557"/>
    </source>
</evidence>
<organism evidence="4 5">
    <name type="scientific">Parasedimentitalea denitrificans</name>
    <dbReference type="NCBI Taxonomy" id="2211118"/>
    <lineage>
        <taxon>Bacteria</taxon>
        <taxon>Pseudomonadati</taxon>
        <taxon>Pseudomonadota</taxon>
        <taxon>Alphaproteobacteria</taxon>
        <taxon>Rhodobacterales</taxon>
        <taxon>Paracoccaceae</taxon>
        <taxon>Parasedimentitalea</taxon>
    </lineage>
</organism>
<comment type="caution">
    <text evidence="4">The sequence shown here is derived from an EMBL/GenBank/DDBJ whole genome shotgun (WGS) entry which is preliminary data.</text>
</comment>
<dbReference type="PANTHER" id="PTHR42796:SF4">
    <property type="entry name" value="FUMARYLACETOACETATE HYDROLASE DOMAIN-CONTAINING PROTEIN 2A"/>
    <property type="match status" value="1"/>
</dbReference>
<reference evidence="4 5" key="1">
    <citation type="submission" date="2018-05" db="EMBL/GenBank/DDBJ databases">
        <authorList>
            <person name="Zhang Y.-J."/>
        </authorList>
    </citation>
    <scope>NUCLEOTIDE SEQUENCE [LARGE SCALE GENOMIC DNA]</scope>
    <source>
        <strain evidence="4 5">CY04</strain>
    </source>
</reference>
<dbReference type="InterPro" id="IPR051121">
    <property type="entry name" value="FAH"/>
</dbReference>
<dbReference type="Pfam" id="PF01557">
    <property type="entry name" value="FAA_hydrolase"/>
    <property type="match status" value="1"/>
</dbReference>
<protein>
    <submittedName>
        <fullName evidence="4">5-carboxymethyl-2-hydroxymuconate isomerase</fullName>
    </submittedName>
</protein>
<evidence type="ECO:0000256" key="1">
    <source>
        <dbReference type="ARBA" id="ARBA00010211"/>
    </source>
</evidence>
<keyword evidence="2" id="KW-0479">Metal-binding</keyword>
<dbReference type="PANTHER" id="PTHR42796">
    <property type="entry name" value="FUMARYLACETOACETATE HYDROLASE DOMAIN-CONTAINING PROTEIN 2A-RELATED"/>
    <property type="match status" value="1"/>
</dbReference>
<proteinExistence type="inferred from homology"/>
<feature type="domain" description="Fumarylacetoacetase-like C-terminal" evidence="3">
    <location>
        <begin position="75"/>
        <end position="280"/>
    </location>
</feature>
<dbReference type="GO" id="GO:0016853">
    <property type="term" value="F:isomerase activity"/>
    <property type="evidence" value="ECO:0007669"/>
    <property type="project" value="UniProtKB-KW"/>
</dbReference>
<evidence type="ECO:0000313" key="4">
    <source>
        <dbReference type="EMBL" id="NIZ62095.1"/>
    </source>
</evidence>
<accession>A0ABX0W8Y3</accession>
<dbReference type="Proteomes" id="UP001429564">
    <property type="component" value="Unassembled WGS sequence"/>
</dbReference>
<comment type="similarity">
    <text evidence="1">Belongs to the FAH family.</text>
</comment>
<sequence length="283" mass="31146">MRFLTFSHNGKQSWGVRTDQGVSNIGERLQGRFPSLRSFIGDPEFKRLANEAIERSALIQEDEITFLPPIPDPDKIICVGLNYEEHRVETNHAPTGFPTLFTRFAASQCGHGAPIMLPTESRELDYEAELVAVIGKPCFKVSEGEALSNIVGYSCYNDGSIRDWQTHTTQFLPGKNFISTGAFGPYLVTKDEVGDPQDLAITCRLNGQIVQSARTDQMIHNIASQISYISRFTPLVPGDLIVTGTPGGVGFTRSPQLFMKAGDLVEVEIENVGQLKNPIVAET</sequence>
<dbReference type="InterPro" id="IPR036663">
    <property type="entry name" value="Fumarylacetoacetase_C_sf"/>
</dbReference>
<dbReference type="Gene3D" id="3.90.850.10">
    <property type="entry name" value="Fumarylacetoacetase-like, C-terminal domain"/>
    <property type="match status" value="1"/>
</dbReference>
<dbReference type="EMBL" id="QHLQ01000014">
    <property type="protein sequence ID" value="NIZ62095.1"/>
    <property type="molecule type" value="Genomic_DNA"/>
</dbReference>
<evidence type="ECO:0000256" key="2">
    <source>
        <dbReference type="ARBA" id="ARBA00022723"/>
    </source>
</evidence>
<name>A0ABX0W8Y3_9RHOB</name>
<dbReference type="RefSeq" id="WP_167684729.1">
    <property type="nucleotide sequence ID" value="NZ_QHLQ01000014.1"/>
</dbReference>
<dbReference type="InterPro" id="IPR011234">
    <property type="entry name" value="Fumarylacetoacetase-like_C"/>
</dbReference>
<keyword evidence="5" id="KW-1185">Reference proteome</keyword>
<keyword evidence="4" id="KW-0413">Isomerase</keyword>
<gene>
    <name evidence="4" type="ORF">DL239_14020</name>
</gene>
<evidence type="ECO:0000313" key="5">
    <source>
        <dbReference type="Proteomes" id="UP001429564"/>
    </source>
</evidence>